<evidence type="ECO:0000259" key="4">
    <source>
        <dbReference type="PROSITE" id="PS01124"/>
    </source>
</evidence>
<name>A0A3R8KVI1_9FIRM</name>
<dbReference type="Pfam" id="PF12833">
    <property type="entry name" value="HTH_18"/>
    <property type="match status" value="1"/>
</dbReference>
<dbReference type="EMBL" id="RHJS01000002">
    <property type="protein sequence ID" value="RRK30667.1"/>
    <property type="molecule type" value="Genomic_DNA"/>
</dbReference>
<dbReference type="AlphaFoldDB" id="A0A3R8KVI1"/>
<protein>
    <submittedName>
        <fullName evidence="5">AraC family transcriptional regulator</fullName>
    </submittedName>
</protein>
<keyword evidence="6" id="KW-1185">Reference proteome</keyword>
<dbReference type="InterPro" id="IPR018060">
    <property type="entry name" value="HTH_AraC"/>
</dbReference>
<dbReference type="Gene3D" id="1.10.10.60">
    <property type="entry name" value="Homeodomain-like"/>
    <property type="match status" value="2"/>
</dbReference>
<evidence type="ECO:0000313" key="5">
    <source>
        <dbReference type="EMBL" id="RRK30667.1"/>
    </source>
</evidence>
<dbReference type="PANTHER" id="PTHR43280">
    <property type="entry name" value="ARAC-FAMILY TRANSCRIPTIONAL REGULATOR"/>
    <property type="match status" value="1"/>
</dbReference>
<evidence type="ECO:0000256" key="3">
    <source>
        <dbReference type="ARBA" id="ARBA00023163"/>
    </source>
</evidence>
<dbReference type="SUPFAM" id="SSF46689">
    <property type="entry name" value="Homeodomain-like"/>
    <property type="match status" value="2"/>
</dbReference>
<keyword evidence="3" id="KW-0804">Transcription</keyword>
<accession>A0A3R8KVI1</accession>
<evidence type="ECO:0000256" key="2">
    <source>
        <dbReference type="ARBA" id="ARBA00023125"/>
    </source>
</evidence>
<dbReference type="Pfam" id="PF07883">
    <property type="entry name" value="Cupin_2"/>
    <property type="match status" value="1"/>
</dbReference>
<evidence type="ECO:0000256" key="1">
    <source>
        <dbReference type="ARBA" id="ARBA00023015"/>
    </source>
</evidence>
<dbReference type="Gene3D" id="2.60.120.10">
    <property type="entry name" value="Jelly Rolls"/>
    <property type="match status" value="1"/>
</dbReference>
<dbReference type="GO" id="GO:0003700">
    <property type="term" value="F:DNA-binding transcription factor activity"/>
    <property type="evidence" value="ECO:0007669"/>
    <property type="project" value="InterPro"/>
</dbReference>
<proteinExistence type="predicted"/>
<sequence length="292" mass="34493">MPEPQSNHIYEMIQVPETTGVRFFTDIDHGSYFPSHWHDAIEIIYMVQGELDITVESAAFRLLEGQCFLINSCVIHSTKCTTPNIGIVFQIPMDFIRLYIPDVQQLRFVLDDPSPDPIRQTKLNRFKETLRQMQIADDIRPDGYVLRFNSLLFEILFQLYHNFSVKVFQANLNQRTKDLNRLNEILSYTARNYDRPISIDEISRVAFLEAGYFCRFFKKHMGLTFLEYQNELRLSRIYQDLITTEDTLQQILERHGFTNYKLFRRMFAEHFQATPSQVRKKSKNSLDLHGKA</sequence>
<dbReference type="SUPFAM" id="SSF51182">
    <property type="entry name" value="RmlC-like cupins"/>
    <property type="match status" value="1"/>
</dbReference>
<dbReference type="InterPro" id="IPR009057">
    <property type="entry name" value="Homeodomain-like_sf"/>
</dbReference>
<dbReference type="InterPro" id="IPR011051">
    <property type="entry name" value="RmlC_Cupin_sf"/>
</dbReference>
<dbReference type="CDD" id="cd02208">
    <property type="entry name" value="cupin_RmlC-like"/>
    <property type="match status" value="1"/>
</dbReference>
<gene>
    <name evidence="5" type="ORF">EBB54_04210</name>
</gene>
<dbReference type="GO" id="GO:0043565">
    <property type="term" value="F:sequence-specific DNA binding"/>
    <property type="evidence" value="ECO:0007669"/>
    <property type="project" value="InterPro"/>
</dbReference>
<dbReference type="PANTHER" id="PTHR43280:SF34">
    <property type="entry name" value="ARAC-FAMILY TRANSCRIPTIONAL REGULATOR"/>
    <property type="match status" value="1"/>
</dbReference>
<dbReference type="SMART" id="SM00342">
    <property type="entry name" value="HTH_ARAC"/>
    <property type="match status" value="1"/>
</dbReference>
<organism evidence="5 6">
    <name type="scientific">Schaedlerella arabinosiphila</name>
    <dbReference type="NCBI Taxonomy" id="2044587"/>
    <lineage>
        <taxon>Bacteria</taxon>
        <taxon>Bacillati</taxon>
        <taxon>Bacillota</taxon>
        <taxon>Clostridia</taxon>
        <taxon>Lachnospirales</taxon>
        <taxon>Lachnospiraceae</taxon>
        <taxon>Schaedlerella</taxon>
    </lineage>
</organism>
<dbReference type="Proteomes" id="UP000274920">
    <property type="component" value="Unassembled WGS sequence"/>
</dbReference>
<dbReference type="InterPro" id="IPR013096">
    <property type="entry name" value="Cupin_2"/>
</dbReference>
<dbReference type="RefSeq" id="WP_125126473.1">
    <property type="nucleotide sequence ID" value="NZ_RHJS01000002.1"/>
</dbReference>
<feature type="domain" description="HTH araC/xylS-type" evidence="4">
    <location>
        <begin position="183"/>
        <end position="281"/>
    </location>
</feature>
<keyword evidence="2" id="KW-0238">DNA-binding</keyword>
<keyword evidence="1" id="KW-0805">Transcription regulation</keyword>
<evidence type="ECO:0000313" key="6">
    <source>
        <dbReference type="Proteomes" id="UP000274920"/>
    </source>
</evidence>
<reference evidence="5" key="1">
    <citation type="submission" date="2018-10" db="EMBL/GenBank/DDBJ databases">
        <title>Schaedlerella arabinophila gen. nov. sp. nov., isolated from the mouse intestinal tract and comparative analysis with the genome of the closely related altered Schaedler flora strain ASF502.</title>
        <authorList>
            <person name="Miyake S."/>
            <person name="Soh M."/>
            <person name="Seedorf H."/>
        </authorList>
    </citation>
    <scope>NUCLEOTIDE SEQUENCE [LARGE SCALE GENOMIC DNA]</scope>
    <source>
        <strain evidence="5">DSM 106076</strain>
    </source>
</reference>
<dbReference type="InterPro" id="IPR014710">
    <property type="entry name" value="RmlC-like_jellyroll"/>
</dbReference>
<comment type="caution">
    <text evidence="5">The sequence shown here is derived from an EMBL/GenBank/DDBJ whole genome shotgun (WGS) entry which is preliminary data.</text>
</comment>
<dbReference type="PROSITE" id="PS01124">
    <property type="entry name" value="HTH_ARAC_FAMILY_2"/>
    <property type="match status" value="1"/>
</dbReference>